<dbReference type="EMBL" id="JARKHS020024630">
    <property type="protein sequence ID" value="KAK8768019.1"/>
    <property type="molecule type" value="Genomic_DNA"/>
</dbReference>
<evidence type="ECO:0000313" key="2">
    <source>
        <dbReference type="EMBL" id="KAK8768019.1"/>
    </source>
</evidence>
<protein>
    <submittedName>
        <fullName evidence="2">Uncharacterized protein</fullName>
    </submittedName>
</protein>
<comment type="caution">
    <text evidence="2">The sequence shown here is derived from an EMBL/GenBank/DDBJ whole genome shotgun (WGS) entry which is preliminary data.</text>
</comment>
<reference evidence="2 3" key="1">
    <citation type="journal article" date="2023" name="Arcadia Sci">
        <title>De novo assembly of a long-read Amblyomma americanum tick genome.</title>
        <authorList>
            <person name="Chou S."/>
            <person name="Poskanzer K.E."/>
            <person name="Rollins M."/>
            <person name="Thuy-Boun P.S."/>
        </authorList>
    </citation>
    <scope>NUCLEOTIDE SEQUENCE [LARGE SCALE GENOMIC DNA]</scope>
    <source>
        <strain evidence="2">F_SG_1</strain>
        <tissue evidence="2">Salivary glands</tissue>
    </source>
</reference>
<evidence type="ECO:0000313" key="3">
    <source>
        <dbReference type="Proteomes" id="UP001321473"/>
    </source>
</evidence>
<proteinExistence type="predicted"/>
<accession>A0AAQ4DZX9</accession>
<organism evidence="2 3">
    <name type="scientific">Amblyomma americanum</name>
    <name type="common">Lone star tick</name>
    <dbReference type="NCBI Taxonomy" id="6943"/>
    <lineage>
        <taxon>Eukaryota</taxon>
        <taxon>Metazoa</taxon>
        <taxon>Ecdysozoa</taxon>
        <taxon>Arthropoda</taxon>
        <taxon>Chelicerata</taxon>
        <taxon>Arachnida</taxon>
        <taxon>Acari</taxon>
        <taxon>Parasitiformes</taxon>
        <taxon>Ixodida</taxon>
        <taxon>Ixodoidea</taxon>
        <taxon>Ixodidae</taxon>
        <taxon>Amblyomminae</taxon>
        <taxon>Amblyomma</taxon>
    </lineage>
</organism>
<feature type="compositionally biased region" description="Polar residues" evidence="1">
    <location>
        <begin position="27"/>
        <end position="40"/>
    </location>
</feature>
<feature type="region of interest" description="Disordered" evidence="1">
    <location>
        <begin position="1"/>
        <end position="64"/>
    </location>
</feature>
<name>A0AAQ4DZX9_AMBAM</name>
<gene>
    <name evidence="2" type="ORF">V5799_005201</name>
</gene>
<dbReference type="AlphaFoldDB" id="A0AAQ4DZX9"/>
<keyword evidence="3" id="KW-1185">Reference proteome</keyword>
<dbReference type="Proteomes" id="UP001321473">
    <property type="component" value="Unassembled WGS sequence"/>
</dbReference>
<evidence type="ECO:0000256" key="1">
    <source>
        <dbReference type="SAM" id="MobiDB-lite"/>
    </source>
</evidence>
<sequence length="89" mass="9620">MLEERTDSDFAPPTSLLASRRRGSASIENTPGISELQSDAMTPDVDGQPPAALSPTARAKRSLSRAYRNPLFASIRKKDAEEDVPIPPV</sequence>